<dbReference type="PANTHER" id="PTHR33627">
    <property type="entry name" value="TRANSPOSASE"/>
    <property type="match status" value="1"/>
</dbReference>
<dbReference type="SUPFAM" id="SSF53098">
    <property type="entry name" value="Ribonuclease H-like"/>
    <property type="match status" value="1"/>
</dbReference>
<dbReference type="PANTHER" id="PTHR33627:SF1">
    <property type="entry name" value="TRANSPOSASE"/>
    <property type="match status" value="1"/>
</dbReference>
<dbReference type="NCBIfam" id="NF033540">
    <property type="entry name" value="transpos_IS701"/>
    <property type="match status" value="1"/>
</dbReference>
<dbReference type="InterPro" id="IPR039365">
    <property type="entry name" value="IS701-like"/>
</dbReference>
<dbReference type="InterPro" id="IPR012337">
    <property type="entry name" value="RNaseH-like_sf"/>
</dbReference>
<dbReference type="Proteomes" id="UP000011625">
    <property type="component" value="Unassembled WGS sequence"/>
</dbReference>
<dbReference type="RefSeq" id="WP_005046983.1">
    <property type="nucleotide sequence ID" value="NZ_AOME01000108.1"/>
</dbReference>
<sequence>MLGVTRLPPWFEQAFAAFEPVFTDSRNADSFKHLASTLILGEAQSTVSELSRGISRPDGSAKSRRAYDYFFSGADWSSTDLAQYHAEYVFNQLQVGAGDDVLLHIDDTFVPKTGDATDGVARLYNPVAGETELGNKVVTSSLQVGDVYVPYRARMYVPEDFAPDFDEPFKKKTEIAVEEIVTPLQLPAGAALTAVFDSAYYGDERIVAIQNQGHDVVCRLKSDKHVSPQGVVWTQRVDAFASTLEYESTTITVRGKEKTYDVASEIVEIEDVGPVKIVVSKTEDTTRHYLSTDLGRSAAEILELVEHRWNIETVHEESNAKFGFKQYQLEGKQAIERYIQLVFLAWTLVTFSERANVAFWEERGGLSVRLDHAKEAYLVETLLEITEEASPSLPRAERREQLHELVREFSWSSLANSFVAIANKYTPSNGLCGFYVDLIRRIFFDKTNTASLARLDLVH</sequence>
<dbReference type="Pfam" id="PF13546">
    <property type="entry name" value="DDE_5"/>
    <property type="match status" value="1"/>
</dbReference>
<comment type="caution">
    <text evidence="2">The sequence shown here is derived from an EMBL/GenBank/DDBJ whole genome shotgun (WGS) entry which is preliminary data.</text>
</comment>
<organism evidence="2 3">
    <name type="scientific">Halococcus salifodinae DSM 8989</name>
    <dbReference type="NCBI Taxonomy" id="1227456"/>
    <lineage>
        <taxon>Archaea</taxon>
        <taxon>Methanobacteriati</taxon>
        <taxon>Methanobacteriota</taxon>
        <taxon>Stenosarchaea group</taxon>
        <taxon>Halobacteria</taxon>
        <taxon>Halobacteriales</taxon>
        <taxon>Halococcaceae</taxon>
        <taxon>Halococcus</taxon>
    </lineage>
</organism>
<feature type="domain" description="Transposase IS701-like DDE" evidence="1">
    <location>
        <begin position="20"/>
        <end position="231"/>
    </location>
</feature>
<dbReference type="PATRIC" id="fig|1227456.3.peg.4149"/>
<dbReference type="STRING" id="1227456.C450_20551"/>
<dbReference type="AlphaFoldDB" id="M0MSM4"/>
<keyword evidence="3" id="KW-1185">Reference proteome</keyword>
<protein>
    <submittedName>
        <fullName evidence="2">Transposase, IS4</fullName>
    </submittedName>
</protein>
<evidence type="ECO:0000313" key="3">
    <source>
        <dbReference type="Proteomes" id="UP000011625"/>
    </source>
</evidence>
<accession>M0MSM4</accession>
<evidence type="ECO:0000313" key="2">
    <source>
        <dbReference type="EMBL" id="EMA47749.1"/>
    </source>
</evidence>
<dbReference type="EMBL" id="AOME01000108">
    <property type="protein sequence ID" value="EMA47749.1"/>
    <property type="molecule type" value="Genomic_DNA"/>
</dbReference>
<proteinExistence type="predicted"/>
<name>M0MSM4_9EURY</name>
<dbReference type="InterPro" id="IPR038721">
    <property type="entry name" value="IS701-like_DDE_dom"/>
</dbReference>
<dbReference type="OrthoDB" id="212479at2157"/>
<gene>
    <name evidence="2" type="ORF">C450_20551</name>
</gene>
<evidence type="ECO:0000259" key="1">
    <source>
        <dbReference type="Pfam" id="PF13546"/>
    </source>
</evidence>
<reference evidence="2 3" key="1">
    <citation type="journal article" date="2014" name="PLoS Genet.">
        <title>Phylogenetically driven sequencing of extremely halophilic archaea reveals strategies for static and dynamic osmo-response.</title>
        <authorList>
            <person name="Becker E.A."/>
            <person name="Seitzer P.M."/>
            <person name="Tritt A."/>
            <person name="Larsen D."/>
            <person name="Krusor M."/>
            <person name="Yao A.I."/>
            <person name="Wu D."/>
            <person name="Madern D."/>
            <person name="Eisen J.A."/>
            <person name="Darling A.E."/>
            <person name="Facciotti M.T."/>
        </authorList>
    </citation>
    <scope>NUCLEOTIDE SEQUENCE [LARGE SCALE GENOMIC DNA]</scope>
    <source>
        <strain evidence="2 3">DSM 8989</strain>
    </source>
</reference>